<feature type="domain" description="Lipoyl-binding" evidence="11">
    <location>
        <begin position="107"/>
        <end position="183"/>
    </location>
</feature>
<feature type="region of interest" description="Disordered" evidence="10">
    <location>
        <begin position="42"/>
        <end position="101"/>
    </location>
</feature>
<dbReference type="InterPro" id="IPR000089">
    <property type="entry name" value="Biotin_lipoyl"/>
</dbReference>
<reference evidence="12" key="1">
    <citation type="submission" date="2022-11" db="EMBL/GenBank/DDBJ databases">
        <title>Robbsia betulipollinis sp. nov., isolated from pollen of birch (Betula pendula).</title>
        <authorList>
            <person name="Shi H."/>
            <person name="Ambika Manirajan B."/>
            <person name="Ratering S."/>
            <person name="Geissler-Plaum R."/>
            <person name="Schnell S."/>
        </authorList>
    </citation>
    <scope>NUCLEOTIDE SEQUENCE</scope>
    <source>
        <strain evidence="12">Bb-Pol-6</strain>
    </source>
</reference>
<dbReference type="RefSeq" id="WP_267845038.1">
    <property type="nucleotide sequence ID" value="NZ_JAPMXC010000001.1"/>
</dbReference>
<keyword evidence="6 9" id="KW-0443">Lipid metabolism</keyword>
<dbReference type="PROSITE" id="PS50968">
    <property type="entry name" value="BIOTINYL_LIPOYL"/>
    <property type="match status" value="1"/>
</dbReference>
<dbReference type="Gene3D" id="2.40.50.100">
    <property type="match status" value="1"/>
</dbReference>
<dbReference type="EMBL" id="JAPMXC010000001">
    <property type="protein sequence ID" value="MCY0385897.1"/>
    <property type="molecule type" value="Genomic_DNA"/>
</dbReference>
<organism evidence="12 13">
    <name type="scientific">Robbsia betulipollinis</name>
    <dbReference type="NCBI Taxonomy" id="2981849"/>
    <lineage>
        <taxon>Bacteria</taxon>
        <taxon>Pseudomonadati</taxon>
        <taxon>Pseudomonadota</taxon>
        <taxon>Betaproteobacteria</taxon>
        <taxon>Burkholderiales</taxon>
        <taxon>Burkholderiaceae</taxon>
        <taxon>Robbsia</taxon>
    </lineage>
</organism>
<evidence type="ECO:0000256" key="4">
    <source>
        <dbReference type="ARBA" id="ARBA00022516"/>
    </source>
</evidence>
<dbReference type="SUPFAM" id="SSF51230">
    <property type="entry name" value="Single hybrid motif"/>
    <property type="match status" value="1"/>
</dbReference>
<name>A0ABT3ZHK0_9BURK</name>
<dbReference type="PRINTS" id="PR01071">
    <property type="entry name" value="ACOABIOTINCC"/>
</dbReference>
<dbReference type="Pfam" id="PF00364">
    <property type="entry name" value="Biotin_lipoyl"/>
    <property type="match status" value="1"/>
</dbReference>
<dbReference type="PANTHER" id="PTHR45266:SF3">
    <property type="entry name" value="OXALOACETATE DECARBOXYLASE ALPHA CHAIN"/>
    <property type="match status" value="1"/>
</dbReference>
<dbReference type="InterPro" id="IPR011053">
    <property type="entry name" value="Single_hybrid_motif"/>
</dbReference>
<evidence type="ECO:0000256" key="6">
    <source>
        <dbReference type="ARBA" id="ARBA00023098"/>
    </source>
</evidence>
<evidence type="ECO:0000256" key="3">
    <source>
        <dbReference type="ARBA" id="ARBA00017562"/>
    </source>
</evidence>
<evidence type="ECO:0000256" key="9">
    <source>
        <dbReference type="RuleBase" id="RU364072"/>
    </source>
</evidence>
<dbReference type="Proteomes" id="UP001082899">
    <property type="component" value="Unassembled WGS sequence"/>
</dbReference>
<keyword evidence="5 9" id="KW-0276">Fatty acid metabolism</keyword>
<dbReference type="InterPro" id="IPR050709">
    <property type="entry name" value="Biotin_Carboxyl_Carrier/Decarb"/>
</dbReference>
<evidence type="ECO:0000256" key="10">
    <source>
        <dbReference type="SAM" id="MobiDB-lite"/>
    </source>
</evidence>
<dbReference type="CDD" id="cd06850">
    <property type="entry name" value="biotinyl_domain"/>
    <property type="match status" value="1"/>
</dbReference>
<gene>
    <name evidence="12" type="ORF">OVY01_01300</name>
</gene>
<dbReference type="PROSITE" id="PS00188">
    <property type="entry name" value="BIOTIN"/>
    <property type="match status" value="1"/>
</dbReference>
<dbReference type="InterPro" id="IPR001249">
    <property type="entry name" value="AcCoA_biotinCC"/>
</dbReference>
<accession>A0ABT3ZHK0</accession>
<evidence type="ECO:0000256" key="5">
    <source>
        <dbReference type="ARBA" id="ARBA00022832"/>
    </source>
</evidence>
<evidence type="ECO:0000256" key="2">
    <source>
        <dbReference type="ARBA" id="ARBA00005194"/>
    </source>
</evidence>
<protein>
    <recommendedName>
        <fullName evidence="3 9">Biotin carboxyl carrier protein of acetyl-CoA carboxylase</fullName>
    </recommendedName>
</protein>
<dbReference type="PANTHER" id="PTHR45266">
    <property type="entry name" value="OXALOACETATE DECARBOXYLASE ALPHA CHAIN"/>
    <property type="match status" value="1"/>
</dbReference>
<evidence type="ECO:0000256" key="7">
    <source>
        <dbReference type="ARBA" id="ARBA00023160"/>
    </source>
</evidence>
<keyword evidence="4 9" id="KW-0444">Lipid biosynthesis</keyword>
<feature type="compositionally biased region" description="Low complexity" evidence="10">
    <location>
        <begin position="88"/>
        <end position="101"/>
    </location>
</feature>
<evidence type="ECO:0000256" key="8">
    <source>
        <dbReference type="ARBA" id="ARBA00023267"/>
    </source>
</evidence>
<evidence type="ECO:0000256" key="1">
    <source>
        <dbReference type="ARBA" id="ARBA00003761"/>
    </source>
</evidence>
<comment type="caution">
    <text evidence="12">The sequence shown here is derived from an EMBL/GenBank/DDBJ whole genome shotgun (WGS) entry which is preliminary data.</text>
</comment>
<evidence type="ECO:0000313" key="13">
    <source>
        <dbReference type="Proteomes" id="UP001082899"/>
    </source>
</evidence>
<keyword evidence="13" id="KW-1185">Reference proteome</keyword>
<evidence type="ECO:0000259" key="11">
    <source>
        <dbReference type="PROSITE" id="PS50968"/>
    </source>
</evidence>
<dbReference type="InterPro" id="IPR001882">
    <property type="entry name" value="Biotin_BS"/>
</dbReference>
<comment type="function">
    <text evidence="1 9">This protein is a component of the acetyl coenzyme A carboxylase complex; first, biotin carboxylase catalyzes the carboxylation of the carrier protein and then the transcarboxylase transfers the carboxyl group to form malonyl-CoA.</text>
</comment>
<keyword evidence="7 9" id="KW-0275">Fatty acid biosynthesis</keyword>
<keyword evidence="8 9" id="KW-0092">Biotin</keyword>
<sequence length="184" mass="18919">MHLEKIEALVGIMRNSNVGELELTEGMSRIRLTRFAHAAAGHDGPPANVPAGDAAAHPRARFPDGVPSKGDDTGVHPANDASGPTMSAGADEATGAAEHAAPAGDRVDVIAAPLFGVVHLAPSPLDPPFVKVGDRIAEGDTLCTIEAMKTFNVIEAEQAGIVTEILTHSGREVAPGAPLFRVTS</sequence>
<comment type="pathway">
    <text evidence="2 9">Lipid metabolism; fatty acid biosynthesis.</text>
</comment>
<proteinExistence type="predicted"/>
<evidence type="ECO:0000313" key="12">
    <source>
        <dbReference type="EMBL" id="MCY0385897.1"/>
    </source>
</evidence>